<dbReference type="AlphaFoldDB" id="A0A0L8MWP5"/>
<gene>
    <name evidence="1" type="ORF">ADK75_12775</name>
</gene>
<sequence length="84" mass="9246">MTSIDLIEYRAEHLRERLAGEEISELGVRVEARGAGVLVRGSVSSGECRAEVLRIAQEELVGVPWREDVTVCCPSPPDRSEDLP</sequence>
<dbReference type="PATRIC" id="fig|1961.12.peg.2950"/>
<evidence type="ECO:0000313" key="1">
    <source>
        <dbReference type="EMBL" id="KOG54822.1"/>
    </source>
</evidence>
<evidence type="ECO:0000313" key="2">
    <source>
        <dbReference type="Proteomes" id="UP000037084"/>
    </source>
</evidence>
<proteinExistence type="predicted"/>
<comment type="caution">
    <text evidence="1">The sequence shown here is derived from an EMBL/GenBank/DDBJ whole genome shotgun (WGS) entry which is preliminary data.</text>
</comment>
<dbReference type="RefSeq" id="WP_030386686.1">
    <property type="nucleotide sequence ID" value="NZ_LGUV01000122.1"/>
</dbReference>
<accession>A0A0L8MWP5</accession>
<evidence type="ECO:0008006" key="3">
    <source>
        <dbReference type="Google" id="ProtNLM"/>
    </source>
</evidence>
<protein>
    <recommendedName>
        <fullName evidence="3">BON domain-containing protein</fullName>
    </recommendedName>
</protein>
<reference evidence="2" key="1">
    <citation type="submission" date="2015-07" db="EMBL/GenBank/DDBJ databases">
        <authorList>
            <consortium name="Consortium for Microbial Forensics and Genomics (microFORGE)"/>
            <person name="Knight B.M."/>
            <person name="Roberts D.P."/>
            <person name="Lin D."/>
            <person name="Hari K."/>
            <person name="Fletcher J."/>
            <person name="Melcher U."/>
            <person name="Blagden T."/>
            <person name="Winegar R.A."/>
        </authorList>
    </citation>
    <scope>NUCLEOTIDE SEQUENCE [LARGE SCALE GENOMIC DNA]</scope>
    <source>
        <strain evidence="2">NRRL B-1447</strain>
    </source>
</reference>
<dbReference type="OrthoDB" id="4322570at2"/>
<name>A0A0L8MWP5_STRVG</name>
<organism evidence="1 2">
    <name type="scientific">Streptomyces virginiae</name>
    <name type="common">Streptomyces cinnamonensis</name>
    <dbReference type="NCBI Taxonomy" id="1961"/>
    <lineage>
        <taxon>Bacteria</taxon>
        <taxon>Bacillati</taxon>
        <taxon>Actinomycetota</taxon>
        <taxon>Actinomycetes</taxon>
        <taxon>Kitasatosporales</taxon>
        <taxon>Streptomycetaceae</taxon>
        <taxon>Streptomyces</taxon>
    </lineage>
</organism>
<dbReference type="EMBL" id="LGUV01000122">
    <property type="protein sequence ID" value="KOG54822.1"/>
    <property type="molecule type" value="Genomic_DNA"/>
</dbReference>
<dbReference type="Proteomes" id="UP000037084">
    <property type="component" value="Unassembled WGS sequence"/>
</dbReference>